<evidence type="ECO:0000256" key="10">
    <source>
        <dbReference type="SAM" id="MobiDB-lite"/>
    </source>
</evidence>
<dbReference type="Proteomes" id="UP001157418">
    <property type="component" value="Unassembled WGS sequence"/>
</dbReference>
<keyword evidence="4" id="KW-0808">Transferase</keyword>
<dbReference type="EMBL" id="CAKMRJ010005412">
    <property type="protein sequence ID" value="CAH1440141.1"/>
    <property type="molecule type" value="Genomic_DNA"/>
</dbReference>
<evidence type="ECO:0000313" key="12">
    <source>
        <dbReference type="EMBL" id="CAH1440141.1"/>
    </source>
</evidence>
<evidence type="ECO:0000256" key="5">
    <source>
        <dbReference type="ARBA" id="ARBA00022741"/>
    </source>
</evidence>
<evidence type="ECO:0000256" key="1">
    <source>
        <dbReference type="ARBA" id="ARBA00010507"/>
    </source>
</evidence>
<comment type="catalytic activity">
    <reaction evidence="8">
        <text>L-threonyl-[protein] + ATP = O-phospho-L-threonyl-[protein] + ADP + H(+)</text>
        <dbReference type="Rhea" id="RHEA:46608"/>
        <dbReference type="Rhea" id="RHEA-COMP:11060"/>
        <dbReference type="Rhea" id="RHEA-COMP:11605"/>
        <dbReference type="ChEBI" id="CHEBI:15378"/>
        <dbReference type="ChEBI" id="CHEBI:30013"/>
        <dbReference type="ChEBI" id="CHEBI:30616"/>
        <dbReference type="ChEBI" id="CHEBI:61977"/>
        <dbReference type="ChEBI" id="CHEBI:456216"/>
        <dbReference type="EC" id="2.7.11.1"/>
    </reaction>
</comment>
<evidence type="ECO:0000256" key="6">
    <source>
        <dbReference type="ARBA" id="ARBA00022777"/>
    </source>
</evidence>
<dbReference type="SUPFAM" id="SSF56112">
    <property type="entry name" value="Protein kinase-like (PK-like)"/>
    <property type="match status" value="1"/>
</dbReference>
<comment type="caution">
    <text evidence="12">The sequence shown here is derived from an EMBL/GenBank/DDBJ whole genome shotgun (WGS) entry which is preliminary data.</text>
</comment>
<feature type="domain" description="Protein kinase" evidence="11">
    <location>
        <begin position="152"/>
        <end position="418"/>
    </location>
</feature>
<accession>A0AAU9NQE8</accession>
<feature type="region of interest" description="Disordered" evidence="10">
    <location>
        <begin position="428"/>
        <end position="460"/>
    </location>
</feature>
<dbReference type="InterPro" id="IPR051681">
    <property type="entry name" value="Ser/Thr_Kinases-Pseudokinases"/>
</dbReference>
<dbReference type="PROSITE" id="PS50011">
    <property type="entry name" value="PROTEIN_KINASE_DOM"/>
    <property type="match status" value="1"/>
</dbReference>
<keyword evidence="6" id="KW-0418">Kinase</keyword>
<dbReference type="PRINTS" id="PR00109">
    <property type="entry name" value="TYRKINASE"/>
</dbReference>
<dbReference type="GO" id="GO:0005524">
    <property type="term" value="F:ATP binding"/>
    <property type="evidence" value="ECO:0007669"/>
    <property type="project" value="UniProtKB-KW"/>
</dbReference>
<feature type="compositionally biased region" description="Basic and acidic residues" evidence="10">
    <location>
        <begin position="17"/>
        <end position="27"/>
    </location>
</feature>
<keyword evidence="7" id="KW-0067">ATP-binding</keyword>
<proteinExistence type="inferred from homology"/>
<dbReference type="Pfam" id="PF07714">
    <property type="entry name" value="PK_Tyr_Ser-Thr"/>
    <property type="match status" value="1"/>
</dbReference>
<sequence>MKISVFSIERLGMQSRPSEELLDKDQGPSDNGIETNSHKNKHGALSPPPKISDIDAFRETRSNAKRFSTPQPERIESKHDYKGNSLVRRNTMLDLRSPLICNPSLKRFNSTKLYGKRIRKRVPSWSNLFECVGGRVTSLDIDDNCLVDLSKLFLRFRFAHGAHSQIYRGVYKEDEVAIKIIKVRDEDENKKLGIRLENQFVREVALLSRLRHQNVVKFVAACKKPPVFFIITEYLSKGSLRGYLHNLQDKTIKDKEILSFEKIIKMALDIARGMEYVHSQGIIHRDLKPENILLTQDFQLKIADFGIGCEEGHCEVVVDDPGTYRWMAPEMIKKKPYNRKVDVYGFGLILWEMVAGALPYKDMTPIQAAFAVVHKKLRPSIPTTCPMALRTLIELCWSSNPQNRPNFSLVVKILQEFEISLTRDGNMDGLQCPNSSDQRKSHPQSLQNHDSYHRHMNSPIPKPRLFKYQSVKGRPMLLPATTSTTTTTI</sequence>
<dbReference type="EC" id="2.7.11.1" evidence="2"/>
<keyword evidence="5" id="KW-0547">Nucleotide-binding</keyword>
<organism evidence="12 13">
    <name type="scientific">Lactuca virosa</name>
    <dbReference type="NCBI Taxonomy" id="75947"/>
    <lineage>
        <taxon>Eukaryota</taxon>
        <taxon>Viridiplantae</taxon>
        <taxon>Streptophyta</taxon>
        <taxon>Embryophyta</taxon>
        <taxon>Tracheophyta</taxon>
        <taxon>Spermatophyta</taxon>
        <taxon>Magnoliopsida</taxon>
        <taxon>eudicotyledons</taxon>
        <taxon>Gunneridae</taxon>
        <taxon>Pentapetalae</taxon>
        <taxon>asterids</taxon>
        <taxon>campanulids</taxon>
        <taxon>Asterales</taxon>
        <taxon>Asteraceae</taxon>
        <taxon>Cichorioideae</taxon>
        <taxon>Cichorieae</taxon>
        <taxon>Lactucinae</taxon>
        <taxon>Lactuca</taxon>
    </lineage>
</organism>
<evidence type="ECO:0000256" key="3">
    <source>
        <dbReference type="ARBA" id="ARBA00022527"/>
    </source>
</evidence>
<feature type="region of interest" description="Disordered" evidence="10">
    <location>
        <begin position="14"/>
        <end position="53"/>
    </location>
</feature>
<keyword evidence="13" id="KW-1185">Reference proteome</keyword>
<dbReference type="FunFam" id="3.30.200.20:FF:000060">
    <property type="entry name" value="Serine/threonine-protein kinase isoform 1"/>
    <property type="match status" value="1"/>
</dbReference>
<dbReference type="Gene3D" id="3.30.200.20">
    <property type="entry name" value="Phosphorylase Kinase, domain 1"/>
    <property type="match status" value="1"/>
</dbReference>
<comment type="similarity">
    <text evidence="1">Belongs to the protein kinase superfamily. TKL Ser/Thr protein kinase family. RAF subfamily.</text>
</comment>
<dbReference type="AlphaFoldDB" id="A0AAU9NQE8"/>
<dbReference type="InterPro" id="IPR008271">
    <property type="entry name" value="Ser/Thr_kinase_AS"/>
</dbReference>
<evidence type="ECO:0000256" key="4">
    <source>
        <dbReference type="ARBA" id="ARBA00022679"/>
    </source>
</evidence>
<dbReference type="CDD" id="cd13999">
    <property type="entry name" value="STKc_MAP3K-like"/>
    <property type="match status" value="1"/>
</dbReference>
<keyword evidence="3" id="KW-0723">Serine/threonine-protein kinase</keyword>
<gene>
    <name evidence="12" type="ORF">LVIROSA_LOCUS26297</name>
</gene>
<name>A0AAU9NQE8_9ASTR</name>
<dbReference type="GO" id="GO:0004674">
    <property type="term" value="F:protein serine/threonine kinase activity"/>
    <property type="evidence" value="ECO:0007669"/>
    <property type="project" value="UniProtKB-KW"/>
</dbReference>
<dbReference type="InterPro" id="IPR011009">
    <property type="entry name" value="Kinase-like_dom_sf"/>
</dbReference>
<dbReference type="PANTHER" id="PTHR44329:SF73">
    <property type="entry name" value="OS01G0201200 PROTEIN"/>
    <property type="match status" value="1"/>
</dbReference>
<comment type="catalytic activity">
    <reaction evidence="9">
        <text>L-seryl-[protein] + ATP = O-phospho-L-seryl-[protein] + ADP + H(+)</text>
        <dbReference type="Rhea" id="RHEA:17989"/>
        <dbReference type="Rhea" id="RHEA-COMP:9863"/>
        <dbReference type="Rhea" id="RHEA-COMP:11604"/>
        <dbReference type="ChEBI" id="CHEBI:15378"/>
        <dbReference type="ChEBI" id="CHEBI:29999"/>
        <dbReference type="ChEBI" id="CHEBI:30616"/>
        <dbReference type="ChEBI" id="CHEBI:83421"/>
        <dbReference type="ChEBI" id="CHEBI:456216"/>
        <dbReference type="EC" id="2.7.11.1"/>
    </reaction>
</comment>
<reference evidence="12 13" key="1">
    <citation type="submission" date="2022-01" db="EMBL/GenBank/DDBJ databases">
        <authorList>
            <person name="Xiong W."/>
            <person name="Schranz E."/>
        </authorList>
    </citation>
    <scope>NUCLEOTIDE SEQUENCE [LARGE SCALE GENOMIC DNA]</scope>
</reference>
<dbReference type="InterPro" id="IPR000719">
    <property type="entry name" value="Prot_kinase_dom"/>
</dbReference>
<dbReference type="InterPro" id="IPR001245">
    <property type="entry name" value="Ser-Thr/Tyr_kinase_cat_dom"/>
</dbReference>
<dbReference type="PANTHER" id="PTHR44329">
    <property type="entry name" value="SERINE/THREONINE-PROTEIN KINASE TNNI3K-RELATED"/>
    <property type="match status" value="1"/>
</dbReference>
<evidence type="ECO:0000256" key="2">
    <source>
        <dbReference type="ARBA" id="ARBA00012513"/>
    </source>
</evidence>
<evidence type="ECO:0000256" key="7">
    <source>
        <dbReference type="ARBA" id="ARBA00022840"/>
    </source>
</evidence>
<evidence type="ECO:0000256" key="9">
    <source>
        <dbReference type="ARBA" id="ARBA00048679"/>
    </source>
</evidence>
<dbReference type="PROSITE" id="PS00108">
    <property type="entry name" value="PROTEIN_KINASE_ST"/>
    <property type="match status" value="1"/>
</dbReference>
<evidence type="ECO:0000313" key="13">
    <source>
        <dbReference type="Proteomes" id="UP001157418"/>
    </source>
</evidence>
<evidence type="ECO:0000256" key="8">
    <source>
        <dbReference type="ARBA" id="ARBA00047899"/>
    </source>
</evidence>
<evidence type="ECO:0000259" key="11">
    <source>
        <dbReference type="PROSITE" id="PS50011"/>
    </source>
</evidence>
<dbReference type="SMART" id="SM00220">
    <property type="entry name" value="S_TKc"/>
    <property type="match status" value="1"/>
</dbReference>
<dbReference type="Gene3D" id="1.10.510.10">
    <property type="entry name" value="Transferase(Phosphotransferase) domain 1"/>
    <property type="match status" value="1"/>
</dbReference>
<protein>
    <recommendedName>
        <fullName evidence="2">non-specific serine/threonine protein kinase</fullName>
        <ecNumber evidence="2">2.7.11.1</ecNumber>
    </recommendedName>
</protein>